<reference evidence="1" key="1">
    <citation type="submission" date="2023-04" db="EMBL/GenBank/DDBJ databases">
        <title>A chromosome-level genome assembly of the parasitoid wasp Eretmocerus hayati.</title>
        <authorList>
            <person name="Zhong Y."/>
            <person name="Liu S."/>
            <person name="Liu Y."/>
        </authorList>
    </citation>
    <scope>NUCLEOTIDE SEQUENCE</scope>
    <source>
        <strain evidence="1">ZJU_SS_LIU_2023</strain>
    </source>
</reference>
<organism evidence="1 2">
    <name type="scientific">Eretmocerus hayati</name>
    <dbReference type="NCBI Taxonomy" id="131215"/>
    <lineage>
        <taxon>Eukaryota</taxon>
        <taxon>Metazoa</taxon>
        <taxon>Ecdysozoa</taxon>
        <taxon>Arthropoda</taxon>
        <taxon>Hexapoda</taxon>
        <taxon>Insecta</taxon>
        <taxon>Pterygota</taxon>
        <taxon>Neoptera</taxon>
        <taxon>Endopterygota</taxon>
        <taxon>Hymenoptera</taxon>
        <taxon>Apocrita</taxon>
        <taxon>Proctotrupomorpha</taxon>
        <taxon>Chalcidoidea</taxon>
        <taxon>Aphelinidae</taxon>
        <taxon>Aphelininae</taxon>
        <taxon>Eretmocerus</taxon>
    </lineage>
</organism>
<keyword evidence="2" id="KW-1185">Reference proteome</keyword>
<sequence length="114" mass="11994">MEGNKERKRKLQAATRQRRHDILKKIKLAPSSEDSDDGEIVGPIKVASNTESSHGVEVPVPQSGSLSLSEVSCKPVGSEEGSESSGMTLSTSSDDDCVVAKNLSKMPASALVAI</sequence>
<accession>A0ACC2PEY5</accession>
<evidence type="ECO:0000313" key="2">
    <source>
        <dbReference type="Proteomes" id="UP001239111"/>
    </source>
</evidence>
<dbReference type="EMBL" id="CM056742">
    <property type="protein sequence ID" value="KAJ8681371.1"/>
    <property type="molecule type" value="Genomic_DNA"/>
</dbReference>
<evidence type="ECO:0000313" key="1">
    <source>
        <dbReference type="EMBL" id="KAJ8681371.1"/>
    </source>
</evidence>
<name>A0ACC2PEY5_9HYME</name>
<comment type="caution">
    <text evidence="1">The sequence shown here is derived from an EMBL/GenBank/DDBJ whole genome shotgun (WGS) entry which is preliminary data.</text>
</comment>
<gene>
    <name evidence="1" type="ORF">QAD02_017158</name>
</gene>
<protein>
    <submittedName>
        <fullName evidence="1">Uncharacterized protein</fullName>
    </submittedName>
</protein>
<proteinExistence type="predicted"/>
<dbReference type="Proteomes" id="UP001239111">
    <property type="component" value="Chromosome 2"/>
</dbReference>